<dbReference type="InterPro" id="IPR003593">
    <property type="entry name" value="AAA+_ATPase"/>
</dbReference>
<dbReference type="InterPro" id="IPR017911">
    <property type="entry name" value="MacB-like_ATP-bd"/>
</dbReference>
<dbReference type="EMBL" id="FTNK01000016">
    <property type="protein sequence ID" value="SIR50952.1"/>
    <property type="molecule type" value="Genomic_DNA"/>
</dbReference>
<evidence type="ECO:0000256" key="4">
    <source>
        <dbReference type="ARBA" id="ARBA00022692"/>
    </source>
</evidence>
<feature type="transmembrane region" description="Helical" evidence="10">
    <location>
        <begin position="609"/>
        <end position="634"/>
    </location>
</feature>
<organism evidence="12 13">
    <name type="scientific">Paenibacillus macquariensis</name>
    <dbReference type="NCBI Taxonomy" id="948756"/>
    <lineage>
        <taxon>Bacteria</taxon>
        <taxon>Bacillati</taxon>
        <taxon>Bacillota</taxon>
        <taxon>Bacilli</taxon>
        <taxon>Bacillales</taxon>
        <taxon>Paenibacillaceae</taxon>
        <taxon>Paenibacillus</taxon>
    </lineage>
</organism>
<dbReference type="CDD" id="cd03255">
    <property type="entry name" value="ABC_MJ0796_LolCDE_FtsE"/>
    <property type="match status" value="1"/>
</dbReference>
<keyword evidence="13" id="KW-1185">Reference proteome</keyword>
<keyword evidence="7 10" id="KW-1133">Transmembrane helix</keyword>
<evidence type="ECO:0000256" key="2">
    <source>
        <dbReference type="ARBA" id="ARBA00022448"/>
    </source>
</evidence>
<protein>
    <submittedName>
        <fullName evidence="12">ABC-type lipoprotein export system, ATPase component</fullName>
    </submittedName>
</protein>
<dbReference type="PANTHER" id="PTHR42798:SF4">
    <property type="entry name" value="ABC TRANSPORTER DOMAIN-CONTAINING PROTEIN"/>
    <property type="match status" value="1"/>
</dbReference>
<evidence type="ECO:0000259" key="11">
    <source>
        <dbReference type="PROSITE" id="PS50893"/>
    </source>
</evidence>
<dbReference type="RefSeq" id="WP_068589141.1">
    <property type="nucleotide sequence ID" value="NZ_FTNK01000016.1"/>
</dbReference>
<feature type="transmembrane region" description="Helical" evidence="10">
    <location>
        <begin position="528"/>
        <end position="550"/>
    </location>
</feature>
<proteinExistence type="inferred from homology"/>
<dbReference type="Proteomes" id="UP000186666">
    <property type="component" value="Unassembled WGS sequence"/>
</dbReference>
<evidence type="ECO:0000256" key="3">
    <source>
        <dbReference type="ARBA" id="ARBA00022475"/>
    </source>
</evidence>
<evidence type="ECO:0000256" key="8">
    <source>
        <dbReference type="ARBA" id="ARBA00023136"/>
    </source>
</evidence>
<comment type="similarity">
    <text evidence="9">Belongs to the ABC transporter superfamily. Macrolide exporter (TC 3.A.1.122) family.</text>
</comment>
<keyword evidence="12" id="KW-0449">Lipoprotein</keyword>
<comment type="subcellular location">
    <subcellularLocation>
        <location evidence="1">Cell inner membrane</location>
        <topology evidence="1">Multi-pass membrane protein</topology>
    </subcellularLocation>
</comment>
<evidence type="ECO:0000256" key="9">
    <source>
        <dbReference type="ARBA" id="ARBA00038388"/>
    </source>
</evidence>
<reference evidence="12 13" key="1">
    <citation type="submission" date="2017-01" db="EMBL/GenBank/DDBJ databases">
        <authorList>
            <person name="Varghese N."/>
            <person name="Submissions S."/>
        </authorList>
    </citation>
    <scope>NUCLEOTIDE SEQUENCE [LARGE SCALE GENOMIC DNA]</scope>
    <source>
        <strain evidence="12 13">ATCC 23464</strain>
    </source>
</reference>
<dbReference type="InterPro" id="IPR003838">
    <property type="entry name" value="ABC3_permease_C"/>
</dbReference>
<dbReference type="SMART" id="SM00382">
    <property type="entry name" value="AAA"/>
    <property type="match status" value="1"/>
</dbReference>
<keyword evidence="2" id="KW-0813">Transport</keyword>
<feature type="domain" description="ABC transporter" evidence="11">
    <location>
        <begin position="2"/>
        <end position="231"/>
    </location>
</feature>
<evidence type="ECO:0000313" key="12">
    <source>
        <dbReference type="EMBL" id="SIR50952.1"/>
    </source>
</evidence>
<dbReference type="Pfam" id="PF02687">
    <property type="entry name" value="FtsX"/>
    <property type="match status" value="1"/>
</dbReference>
<keyword evidence="3" id="KW-1003">Cell membrane</keyword>
<dbReference type="SUPFAM" id="SSF52540">
    <property type="entry name" value="P-loop containing nucleoside triphosphate hydrolases"/>
    <property type="match status" value="1"/>
</dbReference>
<keyword evidence="6" id="KW-0067">ATP-binding</keyword>
<dbReference type="PROSITE" id="PS50893">
    <property type="entry name" value="ABC_TRANSPORTER_2"/>
    <property type="match status" value="1"/>
</dbReference>
<dbReference type="InterPro" id="IPR003439">
    <property type="entry name" value="ABC_transporter-like_ATP-bd"/>
</dbReference>
<accession>A0ABY1KAJ7</accession>
<keyword evidence="5" id="KW-0547">Nucleotide-binding</keyword>
<dbReference type="InterPro" id="IPR017871">
    <property type="entry name" value="ABC_transporter-like_CS"/>
</dbReference>
<keyword evidence="4 10" id="KW-0812">Transmembrane</keyword>
<gene>
    <name evidence="12" type="ORF">SAMN05421578_116108</name>
</gene>
<feature type="transmembrane region" description="Helical" evidence="10">
    <location>
        <begin position="571"/>
        <end position="589"/>
    </location>
</feature>
<evidence type="ECO:0000256" key="10">
    <source>
        <dbReference type="SAM" id="Phobius"/>
    </source>
</evidence>
<dbReference type="Pfam" id="PF00005">
    <property type="entry name" value="ABC_tran"/>
    <property type="match status" value="1"/>
</dbReference>
<dbReference type="PROSITE" id="PS00211">
    <property type="entry name" value="ABC_TRANSPORTER_1"/>
    <property type="match status" value="1"/>
</dbReference>
<keyword evidence="8 10" id="KW-0472">Membrane</keyword>
<dbReference type="InterPro" id="IPR027417">
    <property type="entry name" value="P-loop_NTPase"/>
</dbReference>
<evidence type="ECO:0000256" key="1">
    <source>
        <dbReference type="ARBA" id="ARBA00004429"/>
    </source>
</evidence>
<comment type="caution">
    <text evidence="12">The sequence shown here is derived from an EMBL/GenBank/DDBJ whole genome shotgun (WGS) entry which is preliminary data.</text>
</comment>
<evidence type="ECO:0000313" key="13">
    <source>
        <dbReference type="Proteomes" id="UP000186666"/>
    </source>
</evidence>
<evidence type="ECO:0000256" key="5">
    <source>
        <dbReference type="ARBA" id="ARBA00022741"/>
    </source>
</evidence>
<dbReference type="Gene3D" id="3.40.50.300">
    <property type="entry name" value="P-loop containing nucleotide triphosphate hydrolases"/>
    <property type="match status" value="1"/>
</dbReference>
<dbReference type="PANTHER" id="PTHR42798">
    <property type="entry name" value="LIPOPROTEIN-RELEASING SYSTEM ATP-BINDING PROTEIN LOLD"/>
    <property type="match status" value="1"/>
</dbReference>
<name>A0ABY1KAJ7_9BACL</name>
<evidence type="ECO:0000256" key="6">
    <source>
        <dbReference type="ARBA" id="ARBA00022840"/>
    </source>
</evidence>
<evidence type="ECO:0000256" key="7">
    <source>
        <dbReference type="ARBA" id="ARBA00022989"/>
    </source>
</evidence>
<sequence>MFEIKNVSRVFGQEYALKNISLEIKGGLNFIIGASGSGKTTLLKILSGLDQDFTGEAYYRQQSLKALSTEEKSEYYNKKIGIVWQEFNLIDDLSVFDNIKMPLYLNDAMSDELVMYTMKQLKINELANQKVRNLSGGQKQRVAIARELVKNPEVIIADEPTAALDPKSASIIVNILKQIAKTRTVIIVTHDRSMLDDKSSIYEMDKGEIISTTLKEQGKTITSKKTTNPALSLKRALSVSITNVKSKIGRYAVLALAILVSTSFLLMNTSGSIQNSSQNGFEELYESIGEGLLDVEIAASFISAGGMSGSEDEQKPAVDVNQDIAGLYDKYLKDERVEHVVFAQAVGNIKVVIDGKEHTIETSNNVPVFKKLLAGKMPMGDGNEVVVSSSLGDIVGLSNKELIGKTIDLSGTLFNWDSGQPVEMPVGTTTTIVGVADTTMVVENNGEFKEYPVDDSFFFSKSSVMEMRGQANMASKTSNFSMRAKSPEDMISLKDELLANGIVPNGRFELVEDMVRLNDQAKEQSGSAVIVISVLALVVSLAVSFMTAAMRKKEYAIYKINGYTNSHLTKITLLEYLLVGIAAIVLFLVTSPLINMAMKSFTGSGIVDVTTFAIAGGLIILLSGLCGVVASMVIPTVNMFKSLKSGDR</sequence>